<evidence type="ECO:0000256" key="3">
    <source>
        <dbReference type="ARBA" id="ARBA00022989"/>
    </source>
</evidence>
<evidence type="ECO:0000313" key="7">
    <source>
        <dbReference type="EMBL" id="JAC14102.1"/>
    </source>
</evidence>
<dbReference type="InterPro" id="IPR007237">
    <property type="entry name" value="CD20-like"/>
</dbReference>
<evidence type="ECO:0000256" key="2">
    <source>
        <dbReference type="ARBA" id="ARBA00022692"/>
    </source>
</evidence>
<evidence type="ECO:0000256" key="1">
    <source>
        <dbReference type="ARBA" id="ARBA00004141"/>
    </source>
</evidence>
<feature type="transmembrane region" description="Helical" evidence="6">
    <location>
        <begin position="49"/>
        <end position="75"/>
    </location>
</feature>
<sequence length="326" mass="35743">KTKMVKMDSTVSSKTTATCAKPPLIAKSPSSEKTLLSSADGRRYRDTNLLLLVSNLQVVSGLLMLVFGVLCAVYETSMSRLGAGLWGGMVALLAGSLGTAATLNSCLSKRSSSLYLTLYLALCLVSLAVNTLVLVLTLTAIVRDSRVEPELLDQPDSAGMWAGQWSGIGLLSATILHLLCTLVSVPLSCRRACQHNESRQADLQDAKHHLVTSWLGRHNPPILTPHHLLMEGATVYTVPYPHSLTPQFRPPRQYRHRAHTPRPTSQQLVPEPVKKTKKKEREITDEELEKTYTGLDREIAEEFISIAMQPKPPSSRSESSISQIIP</sequence>
<dbReference type="EMBL" id="GBBI01004610">
    <property type="protein sequence ID" value="JAC14102.1"/>
    <property type="molecule type" value="mRNA"/>
</dbReference>
<name>A0A023EYD4_TRIIF</name>
<dbReference type="AlphaFoldDB" id="A0A023EYD4"/>
<evidence type="ECO:0000256" key="6">
    <source>
        <dbReference type="SAM" id="Phobius"/>
    </source>
</evidence>
<organism evidence="7">
    <name type="scientific">Triatoma infestans</name>
    <name type="common">Assassin bug</name>
    <dbReference type="NCBI Taxonomy" id="30076"/>
    <lineage>
        <taxon>Eukaryota</taxon>
        <taxon>Metazoa</taxon>
        <taxon>Ecdysozoa</taxon>
        <taxon>Arthropoda</taxon>
        <taxon>Hexapoda</taxon>
        <taxon>Insecta</taxon>
        <taxon>Pterygota</taxon>
        <taxon>Neoptera</taxon>
        <taxon>Paraneoptera</taxon>
        <taxon>Hemiptera</taxon>
        <taxon>Heteroptera</taxon>
        <taxon>Panheteroptera</taxon>
        <taxon>Cimicomorpha</taxon>
        <taxon>Reduviidae</taxon>
        <taxon>Triatominae</taxon>
        <taxon>Triatoma</taxon>
    </lineage>
</organism>
<evidence type="ECO:0000256" key="4">
    <source>
        <dbReference type="ARBA" id="ARBA00023136"/>
    </source>
</evidence>
<keyword evidence="4 6" id="KW-0472">Membrane</keyword>
<keyword evidence="3 6" id="KW-1133">Transmembrane helix</keyword>
<feature type="compositionally biased region" description="Low complexity" evidence="5">
    <location>
        <begin position="314"/>
        <end position="326"/>
    </location>
</feature>
<feature type="region of interest" description="Disordered" evidence="5">
    <location>
        <begin position="246"/>
        <end position="286"/>
    </location>
</feature>
<keyword evidence="2 6" id="KW-0812">Transmembrane</keyword>
<evidence type="ECO:0000256" key="5">
    <source>
        <dbReference type="SAM" id="MobiDB-lite"/>
    </source>
</evidence>
<comment type="subcellular location">
    <subcellularLocation>
        <location evidence="1">Membrane</location>
        <topology evidence="1">Multi-pass membrane protein</topology>
    </subcellularLocation>
</comment>
<feature type="transmembrane region" description="Helical" evidence="6">
    <location>
        <begin position="81"/>
        <end position="103"/>
    </location>
</feature>
<proteinExistence type="evidence at transcript level"/>
<accession>A0A023EYD4</accession>
<feature type="transmembrane region" description="Helical" evidence="6">
    <location>
        <begin position="115"/>
        <end position="142"/>
    </location>
</feature>
<feature type="transmembrane region" description="Helical" evidence="6">
    <location>
        <begin position="162"/>
        <end position="185"/>
    </location>
</feature>
<protein>
    <submittedName>
        <fullName evidence="7">Putative conserved plasma membrane protein</fullName>
    </submittedName>
</protein>
<reference evidence="7" key="1">
    <citation type="journal article" date="2014" name="PLoS Negl. Trop. Dis.">
        <title>An updated insight into the Sialotranscriptome of Triatoma infestans: developmental stage and geographic variations.</title>
        <authorList>
            <person name="Schwarz A."/>
            <person name="Medrano-Mercado N."/>
            <person name="Schaub G.A."/>
            <person name="Struchiner C.J."/>
            <person name="Bargues M.D."/>
            <person name="Levy M.Z."/>
            <person name="Ribeiro J.M."/>
        </authorList>
    </citation>
    <scope>NUCLEOTIDE SEQUENCE</scope>
    <source>
        <strain evidence="7">Chile</strain>
        <tissue evidence="7">Salivary glands</tissue>
    </source>
</reference>
<dbReference type="Pfam" id="PF04103">
    <property type="entry name" value="CD20"/>
    <property type="match status" value="1"/>
</dbReference>
<feature type="region of interest" description="Disordered" evidence="5">
    <location>
        <begin position="307"/>
        <end position="326"/>
    </location>
</feature>
<feature type="non-terminal residue" evidence="7">
    <location>
        <position position="1"/>
    </location>
</feature>
<dbReference type="GO" id="GO:0016020">
    <property type="term" value="C:membrane"/>
    <property type="evidence" value="ECO:0007669"/>
    <property type="project" value="UniProtKB-SubCell"/>
</dbReference>